<dbReference type="AlphaFoldDB" id="A0A2U1NPB4"/>
<evidence type="ECO:0000256" key="1">
    <source>
        <dbReference type="ARBA" id="ARBA00022723"/>
    </source>
</evidence>
<sequence>MKHSEILENCAGVKLGSQTRKCNAMKAIRGPEGIESIVADTKGGRLIVIWEVDPVRVASCARKIEMAEITTVGPAYNRVDKLSKLHQCVP</sequence>
<dbReference type="GO" id="GO:0046872">
    <property type="term" value="F:metal ion binding"/>
    <property type="evidence" value="ECO:0007669"/>
    <property type="project" value="UniProtKB-KW"/>
</dbReference>
<name>A0A2U1NPB4_ARTAN</name>
<dbReference type="Proteomes" id="UP000245207">
    <property type="component" value="Unassembled WGS sequence"/>
</dbReference>
<evidence type="ECO:0000313" key="2">
    <source>
        <dbReference type="EMBL" id="PWA75308.1"/>
    </source>
</evidence>
<keyword evidence="1" id="KW-0479">Metal-binding</keyword>
<proteinExistence type="predicted"/>
<reference evidence="2 3" key="1">
    <citation type="journal article" date="2018" name="Mol. Plant">
        <title>The genome of Artemisia annua provides insight into the evolution of Asteraceae family and artemisinin biosynthesis.</title>
        <authorList>
            <person name="Shen Q."/>
            <person name="Zhang L."/>
            <person name="Liao Z."/>
            <person name="Wang S."/>
            <person name="Yan T."/>
            <person name="Shi P."/>
            <person name="Liu M."/>
            <person name="Fu X."/>
            <person name="Pan Q."/>
            <person name="Wang Y."/>
            <person name="Lv Z."/>
            <person name="Lu X."/>
            <person name="Zhang F."/>
            <person name="Jiang W."/>
            <person name="Ma Y."/>
            <person name="Chen M."/>
            <person name="Hao X."/>
            <person name="Li L."/>
            <person name="Tang Y."/>
            <person name="Lv G."/>
            <person name="Zhou Y."/>
            <person name="Sun X."/>
            <person name="Brodelius P.E."/>
            <person name="Rose J.K.C."/>
            <person name="Tang K."/>
        </authorList>
    </citation>
    <scope>NUCLEOTIDE SEQUENCE [LARGE SCALE GENOMIC DNA]</scope>
    <source>
        <strain evidence="3">cv. Huhao1</strain>
        <tissue evidence="2">Leaf</tissue>
    </source>
</reference>
<dbReference type="Gene3D" id="3.30.70.100">
    <property type="match status" value="1"/>
</dbReference>
<dbReference type="PANTHER" id="PTHR45811:SF80">
    <property type="entry name" value="COPPER TRANSPORT PROTEIN FAMILY-RELATED"/>
    <property type="match status" value="1"/>
</dbReference>
<accession>A0A2U1NPB4</accession>
<keyword evidence="3" id="KW-1185">Reference proteome</keyword>
<dbReference type="PANTHER" id="PTHR45811">
    <property type="entry name" value="COPPER TRANSPORT PROTEIN FAMILY-RELATED"/>
    <property type="match status" value="1"/>
</dbReference>
<evidence type="ECO:0000313" key="3">
    <source>
        <dbReference type="Proteomes" id="UP000245207"/>
    </source>
</evidence>
<comment type="caution">
    <text evidence="2">The sequence shown here is derived from an EMBL/GenBank/DDBJ whole genome shotgun (WGS) entry which is preliminary data.</text>
</comment>
<protein>
    <submittedName>
        <fullName evidence="2">Heavy metal-associated isoprenylated plant protein 3</fullName>
    </submittedName>
</protein>
<organism evidence="2 3">
    <name type="scientific">Artemisia annua</name>
    <name type="common">Sweet wormwood</name>
    <dbReference type="NCBI Taxonomy" id="35608"/>
    <lineage>
        <taxon>Eukaryota</taxon>
        <taxon>Viridiplantae</taxon>
        <taxon>Streptophyta</taxon>
        <taxon>Embryophyta</taxon>
        <taxon>Tracheophyta</taxon>
        <taxon>Spermatophyta</taxon>
        <taxon>Magnoliopsida</taxon>
        <taxon>eudicotyledons</taxon>
        <taxon>Gunneridae</taxon>
        <taxon>Pentapetalae</taxon>
        <taxon>asterids</taxon>
        <taxon>campanulids</taxon>
        <taxon>Asterales</taxon>
        <taxon>Asteraceae</taxon>
        <taxon>Asteroideae</taxon>
        <taxon>Anthemideae</taxon>
        <taxon>Artemisiinae</taxon>
        <taxon>Artemisia</taxon>
    </lineage>
</organism>
<dbReference type="InterPro" id="IPR051863">
    <property type="entry name" value="HIPP"/>
</dbReference>
<dbReference type="EMBL" id="PKPP01002431">
    <property type="protein sequence ID" value="PWA75308.1"/>
    <property type="molecule type" value="Genomic_DNA"/>
</dbReference>
<gene>
    <name evidence="2" type="ORF">CTI12_AA243860</name>
</gene>